<dbReference type="Proteomes" id="UP000887566">
    <property type="component" value="Unplaced"/>
</dbReference>
<dbReference type="PROSITE" id="PS50262">
    <property type="entry name" value="G_PROTEIN_RECEP_F1_2"/>
    <property type="match status" value="1"/>
</dbReference>
<sequence>MADEPDYELEYSNDTQPCFYPLSNDYDKRYYLIVFFGGSMAVLSMLENLLIFIVLVIRGEYRRNHFAFFTFMAPFDVFVSLAYVLLFCAEIVVQYWQVVQVQQMWWTYFRCVYMGSHFSLTAGTFLLVAASFERYLFTCKPHLIKPIQRNRIAICCMLVLLSFLLKSSTFFEFELARNDELSNGAENCTGLMEYFVEPSVLIDPRNNTLLYILYGVVYRVYIRQIASSIIPFTALAYFNVMIILKFRHHHRTARLFRTGSSEHKIRARAVTRMLFITVCSYLLANVPNMMLIIWEYIDVKSLIDYYPTFYVWMADTVSICHVLCAVVRLPIFLLYNAEMREAFACLCGQSSNSGVYRLHDSVSRIDSRPLSLIQGPLSTLATGLSNGHHQRRSTSVDSVESMSAIAGRVAVHLTRVRTNVPSTYRTLSSIELMLDNRPLRPGDTIPVQIITTHI</sequence>
<accession>A0A914V0N6</accession>
<dbReference type="Pfam" id="PF00001">
    <property type="entry name" value="7tm_1"/>
    <property type="match status" value="1"/>
</dbReference>
<evidence type="ECO:0000256" key="4">
    <source>
        <dbReference type="ARBA" id="ARBA00023136"/>
    </source>
</evidence>
<organism evidence="7 8">
    <name type="scientific">Plectus sambesii</name>
    <dbReference type="NCBI Taxonomy" id="2011161"/>
    <lineage>
        <taxon>Eukaryota</taxon>
        <taxon>Metazoa</taxon>
        <taxon>Ecdysozoa</taxon>
        <taxon>Nematoda</taxon>
        <taxon>Chromadorea</taxon>
        <taxon>Plectida</taxon>
        <taxon>Plectina</taxon>
        <taxon>Plectoidea</taxon>
        <taxon>Plectidae</taxon>
        <taxon>Plectus</taxon>
    </lineage>
</organism>
<evidence type="ECO:0000256" key="3">
    <source>
        <dbReference type="ARBA" id="ARBA00022989"/>
    </source>
</evidence>
<dbReference type="Gene3D" id="1.20.1070.10">
    <property type="entry name" value="Rhodopsin 7-helix transmembrane proteins"/>
    <property type="match status" value="1"/>
</dbReference>
<dbReference type="PANTHER" id="PTHR46709">
    <property type="entry name" value="PROTEIN CBG23488-RELATED"/>
    <property type="match status" value="1"/>
</dbReference>
<reference evidence="8" key="1">
    <citation type="submission" date="2022-11" db="UniProtKB">
        <authorList>
            <consortium name="WormBaseParasite"/>
        </authorList>
    </citation>
    <scope>IDENTIFICATION</scope>
</reference>
<feature type="transmembrane region" description="Helical" evidence="5">
    <location>
        <begin position="221"/>
        <end position="244"/>
    </location>
</feature>
<feature type="transmembrane region" description="Helical" evidence="5">
    <location>
        <begin position="68"/>
        <end position="92"/>
    </location>
</feature>
<keyword evidence="4 5" id="KW-0472">Membrane</keyword>
<dbReference type="GO" id="GO:0016020">
    <property type="term" value="C:membrane"/>
    <property type="evidence" value="ECO:0007669"/>
    <property type="project" value="UniProtKB-SubCell"/>
</dbReference>
<evidence type="ECO:0000256" key="2">
    <source>
        <dbReference type="ARBA" id="ARBA00022692"/>
    </source>
</evidence>
<dbReference type="WBParaSite" id="PSAMB.scaffold1420size31717.g13023.t1">
    <property type="protein sequence ID" value="PSAMB.scaffold1420size31717.g13023.t1"/>
    <property type="gene ID" value="PSAMB.scaffold1420size31717.g13023"/>
</dbReference>
<keyword evidence="3 5" id="KW-1133">Transmembrane helix</keyword>
<keyword evidence="2 5" id="KW-0812">Transmembrane</keyword>
<dbReference type="GO" id="GO:0004930">
    <property type="term" value="F:G protein-coupled receptor activity"/>
    <property type="evidence" value="ECO:0007669"/>
    <property type="project" value="InterPro"/>
</dbReference>
<feature type="transmembrane region" description="Helical" evidence="5">
    <location>
        <begin position="273"/>
        <end position="297"/>
    </location>
</feature>
<proteinExistence type="predicted"/>
<dbReference type="InterPro" id="IPR000276">
    <property type="entry name" value="GPCR_Rhodpsn"/>
</dbReference>
<name>A0A914V0N6_9BILA</name>
<evidence type="ECO:0000313" key="7">
    <source>
        <dbReference type="Proteomes" id="UP000887566"/>
    </source>
</evidence>
<dbReference type="SUPFAM" id="SSF81321">
    <property type="entry name" value="Family A G protein-coupled receptor-like"/>
    <property type="match status" value="1"/>
</dbReference>
<feature type="transmembrane region" description="Helical" evidence="5">
    <location>
        <begin position="152"/>
        <end position="171"/>
    </location>
</feature>
<dbReference type="AlphaFoldDB" id="A0A914V0N6"/>
<evidence type="ECO:0000313" key="8">
    <source>
        <dbReference type="WBParaSite" id="PSAMB.scaffold1420size31717.g13023.t1"/>
    </source>
</evidence>
<evidence type="ECO:0000256" key="5">
    <source>
        <dbReference type="SAM" id="Phobius"/>
    </source>
</evidence>
<feature type="transmembrane region" description="Helical" evidence="5">
    <location>
        <begin position="309"/>
        <end position="331"/>
    </location>
</feature>
<evidence type="ECO:0000259" key="6">
    <source>
        <dbReference type="PROSITE" id="PS50262"/>
    </source>
</evidence>
<dbReference type="PANTHER" id="PTHR46709:SF5">
    <property type="entry name" value="G-PROTEIN COUPLED RECEPTORS FAMILY 1 PROFILE DOMAIN-CONTAINING PROTEIN"/>
    <property type="match status" value="1"/>
</dbReference>
<feature type="transmembrane region" description="Helical" evidence="5">
    <location>
        <begin position="30"/>
        <end position="56"/>
    </location>
</feature>
<dbReference type="InterPro" id="IPR017452">
    <property type="entry name" value="GPCR_Rhodpsn_7TM"/>
</dbReference>
<evidence type="ECO:0000256" key="1">
    <source>
        <dbReference type="ARBA" id="ARBA00004370"/>
    </source>
</evidence>
<protein>
    <submittedName>
        <fullName evidence="8">G-protein coupled receptors family 1 profile domain-containing protein</fullName>
    </submittedName>
</protein>
<feature type="transmembrane region" description="Helical" evidence="5">
    <location>
        <begin position="112"/>
        <end position="132"/>
    </location>
</feature>
<feature type="domain" description="G-protein coupled receptors family 1 profile" evidence="6">
    <location>
        <begin position="47"/>
        <end position="335"/>
    </location>
</feature>
<comment type="subcellular location">
    <subcellularLocation>
        <location evidence="1">Membrane</location>
    </subcellularLocation>
</comment>
<keyword evidence="7" id="KW-1185">Reference proteome</keyword>